<evidence type="ECO:0000313" key="3">
    <source>
        <dbReference type="Proteomes" id="UP000198915"/>
    </source>
</evidence>
<dbReference type="STRING" id="1884381.SAMN05518846_11222"/>
<keyword evidence="3" id="KW-1185">Reference proteome</keyword>
<proteinExistence type="predicted"/>
<accession>A0A1I3YVG3</accession>
<sequence length="305" mass="34791">MTKRLKKSEFMMAYMIIITLACTVGGFFFGAHYMKTKIEAERAAALEAEQQEAMRDQQLKAQKLYNEQDFIRFYYSVYAPLLHFRQAHFDEMAKWNAMDKKEQAESLKYLTKQAEETLKALEKNVPLPTSPLLIQAHSNFANSVRAYLDSMEQVRSDQNSNALTPAAIAARMPLFQNSWLTAQEMLYRSIAAWESAYVVKQPLPKSLPASVTTGQWKQYPFHYRTYVAATAMAKDKQWKSYSPEDLTARIDSLVATQDAQNLGIQDVADAIRLLNATDAIHPGDFKQMSGKLYSQLKAPEIPLYK</sequence>
<name>A0A1I3YVG3_9BACL</name>
<dbReference type="Proteomes" id="UP000198915">
    <property type="component" value="Unassembled WGS sequence"/>
</dbReference>
<dbReference type="EMBL" id="FORT01000012">
    <property type="protein sequence ID" value="SFK35186.1"/>
    <property type="molecule type" value="Genomic_DNA"/>
</dbReference>
<keyword evidence="1" id="KW-0472">Membrane</keyword>
<reference evidence="3" key="1">
    <citation type="submission" date="2016-10" db="EMBL/GenBank/DDBJ databases">
        <authorList>
            <person name="Varghese N."/>
            <person name="Submissions S."/>
        </authorList>
    </citation>
    <scope>NUCLEOTIDE SEQUENCE [LARGE SCALE GENOMIC DNA]</scope>
    <source>
        <strain evidence="3">OK042</strain>
    </source>
</reference>
<protein>
    <submittedName>
        <fullName evidence="2">Uncharacterized protein</fullName>
    </submittedName>
</protein>
<dbReference type="AlphaFoldDB" id="A0A1I3YVG3"/>
<evidence type="ECO:0000313" key="2">
    <source>
        <dbReference type="EMBL" id="SFK35186.1"/>
    </source>
</evidence>
<feature type="transmembrane region" description="Helical" evidence="1">
    <location>
        <begin position="12"/>
        <end position="34"/>
    </location>
</feature>
<organism evidence="2 3">
    <name type="scientific">Brevibacillus centrosporus</name>
    <dbReference type="NCBI Taxonomy" id="54910"/>
    <lineage>
        <taxon>Bacteria</taxon>
        <taxon>Bacillati</taxon>
        <taxon>Bacillota</taxon>
        <taxon>Bacilli</taxon>
        <taxon>Bacillales</taxon>
        <taxon>Paenibacillaceae</taxon>
        <taxon>Brevibacillus</taxon>
    </lineage>
</organism>
<gene>
    <name evidence="2" type="ORF">SAMN05518846_11222</name>
</gene>
<evidence type="ECO:0000256" key="1">
    <source>
        <dbReference type="SAM" id="Phobius"/>
    </source>
</evidence>
<keyword evidence="1" id="KW-1133">Transmembrane helix</keyword>
<dbReference type="PROSITE" id="PS51257">
    <property type="entry name" value="PROKAR_LIPOPROTEIN"/>
    <property type="match status" value="1"/>
</dbReference>
<keyword evidence="1" id="KW-0812">Transmembrane</keyword>